<organism evidence="4">
    <name type="scientific">hydrothermal vent metagenome</name>
    <dbReference type="NCBI Taxonomy" id="652676"/>
    <lineage>
        <taxon>unclassified sequences</taxon>
        <taxon>metagenomes</taxon>
        <taxon>ecological metagenomes</taxon>
    </lineage>
</organism>
<feature type="transmembrane region" description="Helical" evidence="3">
    <location>
        <begin position="357"/>
        <end position="375"/>
    </location>
</feature>
<sequence>MRNKLLKIFYPFSNKNIFILVSIGLLSWMLFQSKNAGNSGDEHFNLEQSEYVFNYFKSMGKDLSAVDTELPMQKYYGQSFDNLVYFVERWFGFEDSYLLRHFFNSLTGWLLILFSGLTASLLFGWRAGLITLLLMFLSPRVLGHSWNNPKDIPFAMTYLFTIYFILKFIKQLPKPKTGTFLLLIIGIAGSISIRIGGLILMPYLFLFTGLFYLSQKDFYNKASFLKAIKIFLLLALVSIIGYFIGLILWPYGLQNPLKNPMVALKAYTNFSVSLRQLFEGNAIFSQNLPWYYGIKYILITTPIVVFVGLGAFFVSLPFRKEPKNNYLFYSFLVFAFVFPVVYTIYKGSNLYGGWRHLLFTYSPIAILAAGGFEFLLSRKNKYLRYISLGVLVLLFIHPLKHIIKNHPYEYVYFNELVGGVNGAYGKYEMDYYYHSLKIACDWFITEELGDDTVTVATNHGAIAKYAFRNKPNVKIIYSRYYEKNTHDWDYAIFVNTHISPYQLKHNLWPPAGTIHTENVDSVPIAAVIKRVSDENYKGFQALKKKKVDEAQQHFENYLKLDYKDEEVLNGMARVYLMRKDYKKALEYANKSLNYYPRYIGALFTRTVALNSSKDFKNALASSDQVLAVKKDFAEAYYQKAFALYNLGKANDALKELQKAISHKKEYYEAFMLTGDILMNYQKYKKAGKIYKKILSFRKNDFWATIKLAECYHFQKNNKEAEKILAEAQKKNRRSFEVAKLACRIAIDKGQPKRARQYLYFMRNISTNADLYVIKALYELKVNDKDAAKMNLEKAVQLDNKNNEAKRLLKSFTKKPVEKSIMVKKKQPKKRINFLNPIRRR</sequence>
<dbReference type="PROSITE" id="PS50005">
    <property type="entry name" value="TPR"/>
    <property type="match status" value="1"/>
</dbReference>
<feature type="transmembrane region" description="Helical" evidence="3">
    <location>
        <begin position="382"/>
        <end position="399"/>
    </location>
</feature>
<evidence type="ECO:0000256" key="2">
    <source>
        <dbReference type="ARBA" id="ARBA00022803"/>
    </source>
</evidence>
<dbReference type="Pfam" id="PF13432">
    <property type="entry name" value="TPR_16"/>
    <property type="match status" value="1"/>
</dbReference>
<feature type="transmembrane region" description="Helical" evidence="3">
    <location>
        <begin position="294"/>
        <end position="314"/>
    </location>
</feature>
<dbReference type="Pfam" id="PF14559">
    <property type="entry name" value="TPR_19"/>
    <property type="match status" value="1"/>
</dbReference>
<dbReference type="AlphaFoldDB" id="A0A3B0TQ83"/>
<dbReference type="InterPro" id="IPR011990">
    <property type="entry name" value="TPR-like_helical_dom_sf"/>
</dbReference>
<feature type="transmembrane region" description="Helical" evidence="3">
    <location>
        <begin position="151"/>
        <end position="169"/>
    </location>
</feature>
<feature type="transmembrane region" description="Helical" evidence="3">
    <location>
        <begin position="326"/>
        <end position="345"/>
    </location>
</feature>
<keyword evidence="2" id="KW-0802">TPR repeat</keyword>
<dbReference type="EMBL" id="UOEP01000114">
    <property type="protein sequence ID" value="VAW20118.1"/>
    <property type="molecule type" value="Genomic_DNA"/>
</dbReference>
<feature type="transmembrane region" description="Helical" evidence="3">
    <location>
        <begin position="181"/>
        <end position="206"/>
    </location>
</feature>
<dbReference type="InterPro" id="IPR019734">
    <property type="entry name" value="TPR_rpt"/>
</dbReference>
<keyword evidence="3" id="KW-0812">Transmembrane</keyword>
<feature type="transmembrane region" description="Helical" evidence="3">
    <location>
        <begin position="106"/>
        <end position="139"/>
    </location>
</feature>
<evidence type="ECO:0000313" key="4">
    <source>
        <dbReference type="EMBL" id="VAW20118.1"/>
    </source>
</evidence>
<feature type="transmembrane region" description="Helical" evidence="3">
    <location>
        <begin position="227"/>
        <end position="251"/>
    </location>
</feature>
<dbReference type="SMART" id="SM00028">
    <property type="entry name" value="TPR"/>
    <property type="match status" value="7"/>
</dbReference>
<dbReference type="Gene3D" id="1.25.40.10">
    <property type="entry name" value="Tetratricopeptide repeat domain"/>
    <property type="match status" value="1"/>
</dbReference>
<gene>
    <name evidence="4" type="ORF">MNBD_BACTEROID01-284</name>
</gene>
<evidence type="ECO:0000256" key="3">
    <source>
        <dbReference type="SAM" id="Phobius"/>
    </source>
</evidence>
<dbReference type="PANTHER" id="PTHR44943:SF8">
    <property type="entry name" value="TPR REPEAT-CONTAINING PROTEIN MJ0263"/>
    <property type="match status" value="1"/>
</dbReference>
<accession>A0A3B0TQ83</accession>
<reference evidence="4" key="1">
    <citation type="submission" date="2018-06" db="EMBL/GenBank/DDBJ databases">
        <authorList>
            <person name="Zhirakovskaya E."/>
        </authorList>
    </citation>
    <scope>NUCLEOTIDE SEQUENCE</scope>
</reference>
<dbReference type="PANTHER" id="PTHR44943">
    <property type="entry name" value="CELLULOSE SYNTHASE OPERON PROTEIN C"/>
    <property type="match status" value="1"/>
</dbReference>
<proteinExistence type="predicted"/>
<keyword evidence="1" id="KW-0677">Repeat</keyword>
<dbReference type="SUPFAM" id="SSF48452">
    <property type="entry name" value="TPR-like"/>
    <property type="match status" value="1"/>
</dbReference>
<protein>
    <recommendedName>
        <fullName evidence="5">Glycosyltransferase RgtA/B/C/D-like domain-containing protein</fullName>
    </recommendedName>
</protein>
<name>A0A3B0TQ83_9ZZZZ</name>
<evidence type="ECO:0008006" key="5">
    <source>
        <dbReference type="Google" id="ProtNLM"/>
    </source>
</evidence>
<keyword evidence="3" id="KW-1133">Transmembrane helix</keyword>
<keyword evidence="3" id="KW-0472">Membrane</keyword>
<evidence type="ECO:0000256" key="1">
    <source>
        <dbReference type="ARBA" id="ARBA00022737"/>
    </source>
</evidence>
<dbReference type="InterPro" id="IPR051685">
    <property type="entry name" value="Ycf3/AcsC/BcsC/TPR_MFPF"/>
</dbReference>
<feature type="transmembrane region" description="Helical" evidence="3">
    <location>
        <begin position="12"/>
        <end position="31"/>
    </location>
</feature>